<organism evidence="2 3">
    <name type="scientific">Photobacterium jeanii</name>
    <dbReference type="NCBI Taxonomy" id="858640"/>
    <lineage>
        <taxon>Bacteria</taxon>
        <taxon>Pseudomonadati</taxon>
        <taxon>Pseudomonadota</taxon>
        <taxon>Gammaproteobacteria</taxon>
        <taxon>Vibrionales</taxon>
        <taxon>Vibrionaceae</taxon>
        <taxon>Photobacterium</taxon>
    </lineage>
</organism>
<proteinExistence type="predicted"/>
<dbReference type="NCBIfam" id="TIGR02532">
    <property type="entry name" value="IV_pilin_GFxxxE"/>
    <property type="match status" value="1"/>
</dbReference>
<dbReference type="OrthoDB" id="5917081at2"/>
<evidence type="ECO:0000313" key="2">
    <source>
        <dbReference type="EMBL" id="OAN16518.1"/>
    </source>
</evidence>
<dbReference type="AlphaFoldDB" id="A0A178KGW4"/>
<comment type="caution">
    <text evidence="2">The sequence shown here is derived from an EMBL/GenBank/DDBJ whole genome shotgun (WGS) entry which is preliminary data.</text>
</comment>
<dbReference type="PROSITE" id="PS00409">
    <property type="entry name" value="PROKAR_NTER_METHYL"/>
    <property type="match status" value="1"/>
</dbReference>
<evidence type="ECO:0000256" key="1">
    <source>
        <dbReference type="SAM" id="Phobius"/>
    </source>
</evidence>
<name>A0A178KGW4_9GAMM</name>
<dbReference type="SUPFAM" id="SSF54523">
    <property type="entry name" value="Pili subunits"/>
    <property type="match status" value="1"/>
</dbReference>
<keyword evidence="1" id="KW-1133">Transmembrane helix</keyword>
<dbReference type="RefSeq" id="WP_068330782.1">
    <property type="nucleotide sequence ID" value="NZ_LVHF01000018.1"/>
</dbReference>
<reference evidence="2 3" key="1">
    <citation type="submission" date="2016-03" db="EMBL/GenBank/DDBJ databases">
        <title>Photobacterium proteolyticum sp. nov. a protease producing bacterium isolated from ocean sediments of Laizhou Bay.</title>
        <authorList>
            <person name="Li Y."/>
        </authorList>
    </citation>
    <scope>NUCLEOTIDE SEQUENCE [LARGE SCALE GENOMIC DNA]</scope>
    <source>
        <strain evidence="2 3">R-40508</strain>
    </source>
</reference>
<gene>
    <name evidence="2" type="ORF">A3K86_10120</name>
</gene>
<dbReference type="EMBL" id="LVHF01000018">
    <property type="protein sequence ID" value="OAN16518.1"/>
    <property type="molecule type" value="Genomic_DNA"/>
</dbReference>
<evidence type="ECO:0008006" key="4">
    <source>
        <dbReference type="Google" id="ProtNLM"/>
    </source>
</evidence>
<dbReference type="Proteomes" id="UP000078503">
    <property type="component" value="Unassembled WGS sequence"/>
</dbReference>
<keyword evidence="1" id="KW-0472">Membrane</keyword>
<protein>
    <recommendedName>
        <fullName evidence="4">MSHA biogenesis protein MshC</fullName>
    </recommendedName>
</protein>
<dbReference type="InterPro" id="IPR045584">
    <property type="entry name" value="Pilin-like"/>
</dbReference>
<keyword evidence="3" id="KW-1185">Reference proteome</keyword>
<feature type="transmembrane region" description="Helical" evidence="1">
    <location>
        <begin position="7"/>
        <end position="28"/>
    </location>
</feature>
<accession>A0A178KGW4</accession>
<dbReference type="STRING" id="858640.A3K86_10120"/>
<dbReference type="Gene3D" id="3.30.700.10">
    <property type="entry name" value="Glycoprotein, Type 4 Pilin"/>
    <property type="match status" value="1"/>
</dbReference>
<evidence type="ECO:0000313" key="3">
    <source>
        <dbReference type="Proteomes" id="UP000078503"/>
    </source>
</evidence>
<dbReference type="Pfam" id="PF07963">
    <property type="entry name" value="N_methyl"/>
    <property type="match status" value="1"/>
</dbReference>
<dbReference type="InterPro" id="IPR012902">
    <property type="entry name" value="N_methyl_site"/>
</dbReference>
<sequence length="169" mass="18006">MPRRPQGFTLIELIIVLLLIGILGVTAFSRLSGKSTFSAQVARDQAISIARQIQITAMNQGNIANAADPDCYLLQVNSTGFGALAKCFDQSSDHLLASEAGVKVEAKLDSKLVPGIYMAFDALGRPRANWKADSNRMCVDADCIVTFTATNGADASLCINGEGYISDCQ</sequence>
<keyword evidence="1" id="KW-0812">Transmembrane</keyword>